<dbReference type="PANTHER" id="PTHR33570">
    <property type="entry name" value="4-CARBOXYMUCONOLACTONE DECARBOXYLASE FAMILY PROTEIN"/>
    <property type="match status" value="1"/>
</dbReference>
<organism evidence="2 3">
    <name type="scientific">Peteryoungia algae</name>
    <dbReference type="NCBI Taxonomy" id="2919917"/>
    <lineage>
        <taxon>Bacteria</taxon>
        <taxon>Pseudomonadati</taxon>
        <taxon>Pseudomonadota</taxon>
        <taxon>Alphaproteobacteria</taxon>
        <taxon>Hyphomicrobiales</taxon>
        <taxon>Rhizobiaceae</taxon>
        <taxon>Peteryoungia</taxon>
    </lineage>
</organism>
<dbReference type="EC" id="4.1.1.44" evidence="2"/>
<name>A0ABT0CXW4_9HYPH</name>
<dbReference type="GO" id="GO:0047575">
    <property type="term" value="F:4-carboxymuconolactone decarboxylase activity"/>
    <property type="evidence" value="ECO:0007669"/>
    <property type="project" value="UniProtKB-EC"/>
</dbReference>
<gene>
    <name evidence="2" type="primary">pcaC</name>
    <name evidence="2" type="ORF">MKJ03_06740</name>
</gene>
<dbReference type="InterPro" id="IPR029032">
    <property type="entry name" value="AhpD-like"/>
</dbReference>
<dbReference type="InterPro" id="IPR052512">
    <property type="entry name" value="4CMD/NDH-1_regulator"/>
</dbReference>
<dbReference type="Gene3D" id="1.20.1290.10">
    <property type="entry name" value="AhpD-like"/>
    <property type="match status" value="1"/>
</dbReference>
<proteinExistence type="predicted"/>
<dbReference type="RefSeq" id="WP_245135806.1">
    <property type="nucleotide sequence ID" value="NZ_CP128477.1"/>
</dbReference>
<dbReference type="SUPFAM" id="SSF69118">
    <property type="entry name" value="AhpD-like"/>
    <property type="match status" value="1"/>
</dbReference>
<dbReference type="NCBIfam" id="TIGR02425">
    <property type="entry name" value="decarb_PcaC"/>
    <property type="match status" value="1"/>
</dbReference>
<evidence type="ECO:0000313" key="3">
    <source>
        <dbReference type="Proteomes" id="UP001522662"/>
    </source>
</evidence>
<protein>
    <submittedName>
        <fullName evidence="2">4-carboxymuconolactone decarboxylase</fullName>
        <ecNumber evidence="2">4.1.1.44</ecNumber>
    </submittedName>
</protein>
<dbReference type="InterPro" id="IPR003779">
    <property type="entry name" value="CMD-like"/>
</dbReference>
<dbReference type="PANTHER" id="PTHR33570:SF2">
    <property type="entry name" value="CARBOXYMUCONOLACTONE DECARBOXYLASE-LIKE DOMAIN-CONTAINING PROTEIN"/>
    <property type="match status" value="1"/>
</dbReference>
<reference evidence="2 3" key="1">
    <citation type="submission" date="2022-03" db="EMBL/GenBank/DDBJ databases">
        <title>Rhizobium SSM4.3 sp. nov., isolated from Sediment (Gouqi Island).</title>
        <authorList>
            <person name="Chen G."/>
        </authorList>
    </citation>
    <scope>NUCLEOTIDE SEQUENCE [LARGE SCALE GENOMIC DNA]</scope>
    <source>
        <strain evidence="2 3">SSM4.3</strain>
        <plasmid evidence="2">unnamed</plasmid>
    </source>
</reference>
<dbReference type="EMBL" id="JALAYX010000002">
    <property type="protein sequence ID" value="MCJ8238017.1"/>
    <property type="molecule type" value="Genomic_DNA"/>
</dbReference>
<dbReference type="Proteomes" id="UP001522662">
    <property type="component" value="Unassembled WGS sequence"/>
</dbReference>
<comment type="caution">
    <text evidence="2">The sequence shown here is derived from an EMBL/GenBank/DDBJ whole genome shotgun (WGS) entry which is preliminary data.</text>
</comment>
<keyword evidence="3" id="KW-1185">Reference proteome</keyword>
<accession>A0ABT0CXW4</accession>
<dbReference type="Pfam" id="PF02627">
    <property type="entry name" value="CMD"/>
    <property type="match status" value="1"/>
</dbReference>
<evidence type="ECO:0000313" key="2">
    <source>
        <dbReference type="EMBL" id="MCJ8238017.1"/>
    </source>
</evidence>
<sequence length="139" mass="14977">MADARSSSDRYRQGMATRRRVLGDAHVDRASLSATSFDQPFQEMITEGAWGTVWSRAGISPRERSMITIALLAALGHDEEVAMHVRATANTGASREDVTEALMHVAVYAGVPAANRAFKIAKQVFDMVDAGETGGEGHD</sequence>
<evidence type="ECO:0000259" key="1">
    <source>
        <dbReference type="Pfam" id="PF02627"/>
    </source>
</evidence>
<feature type="domain" description="Carboxymuconolactone decarboxylase-like" evidence="1">
    <location>
        <begin position="40"/>
        <end position="122"/>
    </location>
</feature>
<dbReference type="InterPro" id="IPR012788">
    <property type="entry name" value="Decarb_PcaC"/>
</dbReference>
<keyword evidence="2" id="KW-0614">Plasmid</keyword>
<geneLocation type="plasmid" evidence="2">
    <name>unnamed</name>
</geneLocation>
<keyword evidence="2" id="KW-0456">Lyase</keyword>